<dbReference type="Proteomes" id="UP001174936">
    <property type="component" value="Unassembled WGS sequence"/>
</dbReference>
<accession>A0AA39YAW6</accession>
<sequence length="182" mass="21125">MRLLVAELDREVKDVNWTIDMLLDTYGVEKRELQDKMKLTGVRRLFADALARTQIIRRSIEIEAASKHVGVKSLSRAGPGLEELVWVFDPRIQALKRELDAYEAQMDEVEIQHVEDIAALEDGEGTLREDKDCLDRMHEIIKRVESLDEKQLIDGVLGRLKKREAKVGDKFITEVMRMRLRR</sequence>
<organism evidence="1 2">
    <name type="scientific">Cercophora newfieldiana</name>
    <dbReference type="NCBI Taxonomy" id="92897"/>
    <lineage>
        <taxon>Eukaryota</taxon>
        <taxon>Fungi</taxon>
        <taxon>Dikarya</taxon>
        <taxon>Ascomycota</taxon>
        <taxon>Pezizomycotina</taxon>
        <taxon>Sordariomycetes</taxon>
        <taxon>Sordariomycetidae</taxon>
        <taxon>Sordariales</taxon>
        <taxon>Lasiosphaeriaceae</taxon>
        <taxon>Cercophora</taxon>
    </lineage>
</organism>
<evidence type="ECO:0000313" key="2">
    <source>
        <dbReference type="Proteomes" id="UP001174936"/>
    </source>
</evidence>
<evidence type="ECO:0000313" key="1">
    <source>
        <dbReference type="EMBL" id="KAK0649246.1"/>
    </source>
</evidence>
<dbReference type="AlphaFoldDB" id="A0AA39YAW6"/>
<reference evidence="1" key="1">
    <citation type="submission" date="2023-06" db="EMBL/GenBank/DDBJ databases">
        <title>Genome-scale phylogeny and comparative genomics of the fungal order Sordariales.</title>
        <authorList>
            <consortium name="Lawrence Berkeley National Laboratory"/>
            <person name="Hensen N."/>
            <person name="Bonometti L."/>
            <person name="Westerberg I."/>
            <person name="Brannstrom I.O."/>
            <person name="Guillou S."/>
            <person name="Cros-Aarteil S."/>
            <person name="Calhoun S."/>
            <person name="Haridas S."/>
            <person name="Kuo A."/>
            <person name="Mondo S."/>
            <person name="Pangilinan J."/>
            <person name="Riley R."/>
            <person name="Labutti K."/>
            <person name="Andreopoulos B."/>
            <person name="Lipzen A."/>
            <person name="Chen C."/>
            <person name="Yanf M."/>
            <person name="Daum C."/>
            <person name="Ng V."/>
            <person name="Clum A."/>
            <person name="Steindorff A."/>
            <person name="Ohm R."/>
            <person name="Martin F."/>
            <person name="Silar P."/>
            <person name="Natvig D."/>
            <person name="Lalanne C."/>
            <person name="Gautier V."/>
            <person name="Ament-Velasquez S.L."/>
            <person name="Kruys A."/>
            <person name="Hutchinson M.I."/>
            <person name="Powell A.J."/>
            <person name="Barry K."/>
            <person name="Miller A.N."/>
            <person name="Grigoriev I.V."/>
            <person name="Debuchy R."/>
            <person name="Gladieux P."/>
            <person name="Thoren M.H."/>
            <person name="Johannesson H."/>
        </authorList>
    </citation>
    <scope>NUCLEOTIDE SEQUENCE</scope>
    <source>
        <strain evidence="1">SMH2532-1</strain>
    </source>
</reference>
<dbReference type="EMBL" id="JAULSV010000003">
    <property type="protein sequence ID" value="KAK0649246.1"/>
    <property type="molecule type" value="Genomic_DNA"/>
</dbReference>
<keyword evidence="2" id="KW-1185">Reference proteome</keyword>
<proteinExistence type="predicted"/>
<protein>
    <submittedName>
        <fullName evidence="1">Uncharacterized protein</fullName>
    </submittedName>
</protein>
<comment type="caution">
    <text evidence="1">The sequence shown here is derived from an EMBL/GenBank/DDBJ whole genome shotgun (WGS) entry which is preliminary data.</text>
</comment>
<name>A0AA39YAW6_9PEZI</name>
<gene>
    <name evidence="1" type="ORF">B0T16DRAFT_456673</name>
</gene>